<organism evidence="1 2">
    <name type="scientific">Aureobasidium vineae</name>
    <dbReference type="NCBI Taxonomy" id="2773715"/>
    <lineage>
        <taxon>Eukaryota</taxon>
        <taxon>Fungi</taxon>
        <taxon>Dikarya</taxon>
        <taxon>Ascomycota</taxon>
        <taxon>Pezizomycotina</taxon>
        <taxon>Dothideomycetes</taxon>
        <taxon>Dothideomycetidae</taxon>
        <taxon>Dothideales</taxon>
        <taxon>Saccotheciaceae</taxon>
        <taxon>Aureobasidium</taxon>
    </lineage>
</organism>
<name>A0A9N8JGA2_9PEZI</name>
<keyword evidence="2" id="KW-1185">Reference proteome</keyword>
<dbReference type="EMBL" id="CAIJEN010000006">
    <property type="protein sequence ID" value="CAD0087598.1"/>
    <property type="molecule type" value="Genomic_DNA"/>
</dbReference>
<dbReference type="Proteomes" id="UP000716446">
    <property type="component" value="Unassembled WGS sequence"/>
</dbReference>
<comment type="caution">
    <text evidence="1">The sequence shown here is derived from an EMBL/GenBank/DDBJ whole genome shotgun (WGS) entry which is preliminary data.</text>
</comment>
<sequence>RRHTASTDTHHDFSGDTLNKQWPSYSLVAVSEQDLSNLESDINNAEDSTSNCVLITTPNFSHGTLRNIHDHHIRLRNENDEIHPTLFIRLPGKGVLVVDLQVMTDTPQNVVGVLHCGYDDADLYCANLDLGNMSFIDYKEEAQNLWSGDDPYGNKRYFSKEPNLSASSSGEQHHAWYSNVEMGGPMQELLEPGWVDMRKGESRLHKAGGWFNSPDPWHETRRELAHRSNIADIHHLRPLLIE</sequence>
<reference evidence="1" key="1">
    <citation type="submission" date="2020-06" db="EMBL/GenBank/DDBJ databases">
        <authorList>
            <person name="Onetto C."/>
        </authorList>
    </citation>
    <scope>NUCLEOTIDE SEQUENCE</scope>
</reference>
<gene>
    <name evidence="1" type="ORF">AWRI4619_LOCUS4716</name>
</gene>
<evidence type="ECO:0000313" key="2">
    <source>
        <dbReference type="Proteomes" id="UP000716446"/>
    </source>
</evidence>
<accession>A0A9N8JGA2</accession>
<feature type="non-terminal residue" evidence="1">
    <location>
        <position position="1"/>
    </location>
</feature>
<evidence type="ECO:0000313" key="1">
    <source>
        <dbReference type="EMBL" id="CAD0087598.1"/>
    </source>
</evidence>
<protein>
    <submittedName>
        <fullName evidence="1">Uncharacterized protein</fullName>
    </submittedName>
</protein>
<proteinExistence type="predicted"/>
<feature type="non-terminal residue" evidence="1">
    <location>
        <position position="242"/>
    </location>
</feature>
<dbReference type="AlphaFoldDB" id="A0A9N8JGA2"/>